<dbReference type="RefSeq" id="WP_188797332.1">
    <property type="nucleotide sequence ID" value="NZ_BMIZ01000001.1"/>
</dbReference>
<dbReference type="Proteomes" id="UP000663181">
    <property type="component" value="Chromosome"/>
</dbReference>
<reference evidence="5 6" key="1">
    <citation type="submission" date="2020-10" db="EMBL/GenBank/DDBJ databases">
        <title>Phylogeny of dyella-like bacteria.</title>
        <authorList>
            <person name="Fu J."/>
        </authorList>
    </citation>
    <scope>NUCLEOTIDE SEQUENCE [LARGE SCALE GENOMIC DNA]</scope>
    <source>
        <strain evidence="5 6">DHOB09</strain>
    </source>
</reference>
<evidence type="ECO:0000313" key="5">
    <source>
        <dbReference type="EMBL" id="QRN54400.1"/>
    </source>
</evidence>
<keyword evidence="4" id="KW-0812">Transmembrane</keyword>
<feature type="transmembrane region" description="Helical" evidence="4">
    <location>
        <begin position="7"/>
        <end position="31"/>
    </location>
</feature>
<dbReference type="SUPFAM" id="SSF54523">
    <property type="entry name" value="Pili subunits"/>
    <property type="match status" value="1"/>
</dbReference>
<sequence length="150" mass="15408">MKTMQKGFTLIELMIVVAIIAILAAIAIPAYQNYLIRAQVSEGAVLADGLKTPLSEYFSNQGDFPNTLASIGLPANATSVSGKYVSQVALSGNGIIVSTFGGNQVNAAINGSAFALSAINNGGSISWSCSNTKATTVPTQYLPTSCRTGG</sequence>
<keyword evidence="2" id="KW-0488">Methylation</keyword>
<evidence type="ECO:0000256" key="3">
    <source>
        <dbReference type="RuleBase" id="RU000389"/>
    </source>
</evidence>
<evidence type="ECO:0000256" key="4">
    <source>
        <dbReference type="SAM" id="Phobius"/>
    </source>
</evidence>
<dbReference type="InterPro" id="IPR012902">
    <property type="entry name" value="N_methyl_site"/>
</dbReference>
<evidence type="ECO:0000313" key="6">
    <source>
        <dbReference type="Proteomes" id="UP000663181"/>
    </source>
</evidence>
<keyword evidence="4" id="KW-1133">Transmembrane helix</keyword>
<dbReference type="PROSITE" id="PS00409">
    <property type="entry name" value="PROKAR_NTER_METHYL"/>
    <property type="match status" value="1"/>
</dbReference>
<accession>A0ABX7GVC1</accession>
<dbReference type="Pfam" id="PF07963">
    <property type="entry name" value="N_methyl"/>
    <property type="match status" value="1"/>
</dbReference>
<comment type="similarity">
    <text evidence="1 3">Belongs to the N-Me-Phe pilin family.</text>
</comment>
<keyword evidence="3" id="KW-0281">Fimbrium</keyword>
<gene>
    <name evidence="5" type="ORF">ISN74_03185</name>
</gene>
<protein>
    <submittedName>
        <fullName evidence="5">Pilin</fullName>
    </submittedName>
</protein>
<keyword evidence="4" id="KW-0472">Membrane</keyword>
<evidence type="ECO:0000256" key="1">
    <source>
        <dbReference type="ARBA" id="ARBA00005233"/>
    </source>
</evidence>
<evidence type="ECO:0000256" key="2">
    <source>
        <dbReference type="ARBA" id="ARBA00022481"/>
    </source>
</evidence>
<dbReference type="PANTHER" id="PTHR30093:SF34">
    <property type="entry name" value="PREPILIN PEPTIDASE-DEPENDENT PROTEIN D"/>
    <property type="match status" value="1"/>
</dbReference>
<dbReference type="EMBL" id="CP064030">
    <property type="protein sequence ID" value="QRN54400.1"/>
    <property type="molecule type" value="Genomic_DNA"/>
</dbReference>
<keyword evidence="6" id="KW-1185">Reference proteome</keyword>
<proteinExistence type="inferred from homology"/>
<dbReference type="PANTHER" id="PTHR30093">
    <property type="entry name" value="GENERAL SECRETION PATHWAY PROTEIN G"/>
    <property type="match status" value="1"/>
</dbReference>
<dbReference type="Pfam" id="PF00114">
    <property type="entry name" value="Pilin"/>
    <property type="match status" value="1"/>
</dbReference>
<organism evidence="5 6">
    <name type="scientific">Dyella caseinilytica</name>
    <dbReference type="NCBI Taxonomy" id="1849581"/>
    <lineage>
        <taxon>Bacteria</taxon>
        <taxon>Pseudomonadati</taxon>
        <taxon>Pseudomonadota</taxon>
        <taxon>Gammaproteobacteria</taxon>
        <taxon>Lysobacterales</taxon>
        <taxon>Rhodanobacteraceae</taxon>
        <taxon>Dyella</taxon>
    </lineage>
</organism>
<dbReference type="Gene3D" id="3.30.700.10">
    <property type="entry name" value="Glycoprotein, Type 4 Pilin"/>
    <property type="match status" value="1"/>
</dbReference>
<dbReference type="InterPro" id="IPR001082">
    <property type="entry name" value="Pilin"/>
</dbReference>
<dbReference type="NCBIfam" id="TIGR02532">
    <property type="entry name" value="IV_pilin_GFxxxE"/>
    <property type="match status" value="1"/>
</dbReference>
<dbReference type="InterPro" id="IPR045584">
    <property type="entry name" value="Pilin-like"/>
</dbReference>
<name>A0ABX7GVC1_9GAMM</name>